<organism evidence="2 3">
    <name type="scientific">Tieghemostelium lacteum</name>
    <name type="common">Slime mold</name>
    <name type="synonym">Dictyostelium lacteum</name>
    <dbReference type="NCBI Taxonomy" id="361077"/>
    <lineage>
        <taxon>Eukaryota</taxon>
        <taxon>Amoebozoa</taxon>
        <taxon>Evosea</taxon>
        <taxon>Eumycetozoa</taxon>
        <taxon>Dictyostelia</taxon>
        <taxon>Dictyosteliales</taxon>
        <taxon>Raperosteliaceae</taxon>
        <taxon>Tieghemostelium</taxon>
    </lineage>
</organism>
<keyword evidence="1" id="KW-0732">Signal</keyword>
<dbReference type="EMBL" id="LODT01000029">
    <property type="protein sequence ID" value="KYQ92300.1"/>
    <property type="molecule type" value="Genomic_DNA"/>
</dbReference>
<keyword evidence="3" id="KW-1185">Reference proteome</keyword>
<evidence type="ECO:0000256" key="1">
    <source>
        <dbReference type="SAM" id="SignalP"/>
    </source>
</evidence>
<dbReference type="AlphaFoldDB" id="A0A151ZEG3"/>
<feature type="chain" id="PRO_5007593207" evidence="1">
    <location>
        <begin position="21"/>
        <end position="581"/>
    </location>
</feature>
<protein>
    <submittedName>
        <fullName evidence="2">Uncharacterized protein</fullName>
    </submittedName>
</protein>
<proteinExistence type="predicted"/>
<name>A0A151ZEG3_TIELA</name>
<dbReference type="Proteomes" id="UP000076078">
    <property type="component" value="Unassembled WGS sequence"/>
</dbReference>
<sequence>MNKVISTLFVLLALTSFCLAQVTFSDLTLATASNVASGDTPTCTFTYVLTVTGVTDQDPAPVLTGASTVNGVTVTPGQPTTTTPTATYNIVVVTPITTAFNAFTLESTNGPFAITGTIPTAVCNAPPVVAQKVEATAATVDESSTGTCDFELTLTITVPNGAVEPSPADFELLNIGENVVATVAVGSAVNTFVFSFTSPQGNYTPTFELSGDAFPATVPALQCLAVAPTGTVQFDSTSATVANGLCAFDLTLTVVPYGPAFDASKLTITGSAALQNATFTVSGSNANEFTTTLNFNAINLYTNLSISYDGVPLSGVAPFDDVLTCSTAATAAFVATDSQFVLNVCSYSLSVTVTPNGLTNLSAAALSIANNTDIVSGSTFTVDATDNTKFTTTLQVNKVKQSVNDVTVLYNEVQLDGVDPIATAINCNLPPVSFTAVTFTDDTLQTATGKCSFAGSLKVTVNSGTAPTADTLDFASTNSNITPGNFNEGVVDPTDADIYTYAFSVDTKPGTYSTADYTIKYSDNVVFNTIGALTCTDTSAPQTTTSSTTTTGTTTDNANSSNSLVASLAFTLLFATFALFF</sequence>
<evidence type="ECO:0000313" key="2">
    <source>
        <dbReference type="EMBL" id="KYQ92300.1"/>
    </source>
</evidence>
<gene>
    <name evidence="2" type="ORF">DLAC_06262</name>
</gene>
<dbReference type="InParanoid" id="A0A151ZEG3"/>
<comment type="caution">
    <text evidence="2">The sequence shown here is derived from an EMBL/GenBank/DDBJ whole genome shotgun (WGS) entry which is preliminary data.</text>
</comment>
<accession>A0A151ZEG3</accession>
<feature type="signal peptide" evidence="1">
    <location>
        <begin position="1"/>
        <end position="20"/>
    </location>
</feature>
<evidence type="ECO:0000313" key="3">
    <source>
        <dbReference type="Proteomes" id="UP000076078"/>
    </source>
</evidence>
<reference evidence="2 3" key="1">
    <citation type="submission" date="2015-12" db="EMBL/GenBank/DDBJ databases">
        <title>Dictyostelia acquired genes for synthesis and detection of signals that induce cell-type specialization by lateral gene transfer from prokaryotes.</title>
        <authorList>
            <person name="Gloeckner G."/>
            <person name="Schaap P."/>
        </authorList>
    </citation>
    <scope>NUCLEOTIDE SEQUENCE [LARGE SCALE GENOMIC DNA]</scope>
    <source>
        <strain evidence="2 3">TK</strain>
    </source>
</reference>